<dbReference type="EMBL" id="KL142454">
    <property type="protein sequence ID" value="KDR65353.1"/>
    <property type="molecule type" value="Genomic_DNA"/>
</dbReference>
<dbReference type="AlphaFoldDB" id="A0A067SF05"/>
<keyword evidence="3" id="KW-1185">Reference proteome</keyword>
<feature type="non-terminal residue" evidence="2">
    <location>
        <position position="305"/>
    </location>
</feature>
<dbReference type="InterPro" id="IPR046700">
    <property type="entry name" value="DUF6570"/>
</dbReference>
<feature type="domain" description="DUF6570" evidence="1">
    <location>
        <begin position="120"/>
        <end position="250"/>
    </location>
</feature>
<proteinExistence type="predicted"/>
<dbReference type="OrthoDB" id="3221862at2759"/>
<name>A0A067SF05_GALM3</name>
<dbReference type="HOGENOM" id="CLU_035678_0_0_1"/>
<evidence type="ECO:0000313" key="3">
    <source>
        <dbReference type="Proteomes" id="UP000027222"/>
    </source>
</evidence>
<dbReference type="Proteomes" id="UP000027222">
    <property type="component" value="Unassembled WGS sequence"/>
</dbReference>
<dbReference type="Pfam" id="PF20209">
    <property type="entry name" value="DUF6570"/>
    <property type="match status" value="1"/>
</dbReference>
<protein>
    <recommendedName>
        <fullName evidence="1">DUF6570 domain-containing protein</fullName>
    </recommendedName>
</protein>
<sequence length="305" mass="33868">MFVTLLEKPPIQPEIIVSPVQFPPEPLTPHKLHKIMTACASEFEAANVQESGCAACGALTLERTLIPLSEATCDVNLLRSHLTRKERKVISDPIEPIDEPILEAGCTGVCVPCHNTLKLGEIPVNALANGLWMGNVPEVLQNLTFAEQMLIPRIRHNRCLVRVSSGRAKMIANVVMLSNPIPQLYKVLPPPRTDLDEVLAFVYLGSSAPTPEDFARTPLLVRRNKVAEALNWLKLNNREYEDLEISEENLLTYPEHGIPVAVDYRKTEWDGNKLPSEMSLNDNEIEEGTEEGPCPFTVHGLTGEE</sequence>
<organism evidence="2 3">
    <name type="scientific">Galerina marginata (strain CBS 339.88)</name>
    <dbReference type="NCBI Taxonomy" id="685588"/>
    <lineage>
        <taxon>Eukaryota</taxon>
        <taxon>Fungi</taxon>
        <taxon>Dikarya</taxon>
        <taxon>Basidiomycota</taxon>
        <taxon>Agaricomycotina</taxon>
        <taxon>Agaricomycetes</taxon>
        <taxon>Agaricomycetidae</taxon>
        <taxon>Agaricales</taxon>
        <taxon>Agaricineae</taxon>
        <taxon>Strophariaceae</taxon>
        <taxon>Galerina</taxon>
    </lineage>
</organism>
<evidence type="ECO:0000259" key="1">
    <source>
        <dbReference type="Pfam" id="PF20209"/>
    </source>
</evidence>
<dbReference type="STRING" id="685588.A0A067SF05"/>
<reference evidence="3" key="1">
    <citation type="journal article" date="2014" name="Proc. Natl. Acad. Sci. U.S.A.">
        <title>Extensive sampling of basidiomycete genomes demonstrates inadequacy of the white-rot/brown-rot paradigm for wood decay fungi.</title>
        <authorList>
            <person name="Riley R."/>
            <person name="Salamov A.A."/>
            <person name="Brown D.W."/>
            <person name="Nagy L.G."/>
            <person name="Floudas D."/>
            <person name="Held B.W."/>
            <person name="Levasseur A."/>
            <person name="Lombard V."/>
            <person name="Morin E."/>
            <person name="Otillar R."/>
            <person name="Lindquist E.A."/>
            <person name="Sun H."/>
            <person name="LaButti K.M."/>
            <person name="Schmutz J."/>
            <person name="Jabbour D."/>
            <person name="Luo H."/>
            <person name="Baker S.E."/>
            <person name="Pisabarro A.G."/>
            <person name="Walton J.D."/>
            <person name="Blanchette R.A."/>
            <person name="Henrissat B."/>
            <person name="Martin F."/>
            <person name="Cullen D."/>
            <person name="Hibbett D.S."/>
            <person name="Grigoriev I.V."/>
        </authorList>
    </citation>
    <scope>NUCLEOTIDE SEQUENCE [LARGE SCALE GENOMIC DNA]</scope>
    <source>
        <strain evidence="3">CBS 339.88</strain>
    </source>
</reference>
<evidence type="ECO:0000313" key="2">
    <source>
        <dbReference type="EMBL" id="KDR65353.1"/>
    </source>
</evidence>
<gene>
    <name evidence="2" type="ORF">GALMADRAFT_81967</name>
</gene>
<accession>A0A067SF05</accession>